<reference evidence="6 7" key="1">
    <citation type="submission" date="2013-03" db="EMBL/GenBank/DDBJ databases">
        <title>The Genome Sequence of Phialophora europaea CBS 101466.</title>
        <authorList>
            <consortium name="The Broad Institute Genomics Platform"/>
            <person name="Cuomo C."/>
            <person name="de Hoog S."/>
            <person name="Gorbushina A."/>
            <person name="Walker B."/>
            <person name="Young S.K."/>
            <person name="Zeng Q."/>
            <person name="Gargeya S."/>
            <person name="Fitzgerald M."/>
            <person name="Haas B."/>
            <person name="Abouelleil A."/>
            <person name="Allen A.W."/>
            <person name="Alvarado L."/>
            <person name="Arachchi H.M."/>
            <person name="Berlin A.M."/>
            <person name="Chapman S.B."/>
            <person name="Gainer-Dewar J."/>
            <person name="Goldberg J."/>
            <person name="Griggs A."/>
            <person name="Gujja S."/>
            <person name="Hansen M."/>
            <person name="Howarth C."/>
            <person name="Imamovic A."/>
            <person name="Ireland A."/>
            <person name="Larimer J."/>
            <person name="McCowan C."/>
            <person name="Murphy C."/>
            <person name="Pearson M."/>
            <person name="Poon T.W."/>
            <person name="Priest M."/>
            <person name="Roberts A."/>
            <person name="Saif S."/>
            <person name="Shea T."/>
            <person name="Sisk P."/>
            <person name="Sykes S."/>
            <person name="Wortman J."/>
            <person name="Nusbaum C."/>
            <person name="Birren B."/>
        </authorList>
    </citation>
    <scope>NUCLEOTIDE SEQUENCE [LARGE SCALE GENOMIC DNA]</scope>
    <source>
        <strain evidence="6 7">CBS 101466</strain>
    </source>
</reference>
<feature type="domain" description="Clp ATPase C-terminal" evidence="5">
    <location>
        <begin position="461"/>
        <end position="555"/>
    </location>
</feature>
<dbReference type="Proteomes" id="UP000030752">
    <property type="component" value="Unassembled WGS sequence"/>
</dbReference>
<evidence type="ECO:0000313" key="7">
    <source>
        <dbReference type="Proteomes" id="UP000030752"/>
    </source>
</evidence>
<dbReference type="GO" id="GO:0005759">
    <property type="term" value="C:mitochondrial matrix"/>
    <property type="evidence" value="ECO:0007669"/>
    <property type="project" value="EnsemblFungi"/>
</dbReference>
<dbReference type="EMBL" id="KB822717">
    <property type="protein sequence ID" value="ETN43875.1"/>
    <property type="molecule type" value="Genomic_DNA"/>
</dbReference>
<sequence length="608" mass="66102">MKRALSVPSFLCPALATPPNRALTPRLRNTYISLAKRSLHQSAARSSSSQFRRSDFSNQPFTGTYEPGLPTSGPLGGVHHGVPRLTPKMLKQHLDQFVVGQERSKKTLSVAVFNHYQRIQELERRDAEEEELMAQRERRERHPVESEYPGQQPTIRMVGGSQDMPRRAPIPLVDTTPLTIEKSNILLLGPSGVGKTLMAKTLARVLSVPFSMSDCTPFTQAGYIGEDAEVCVHRLLAAANYDVERAERGIICLDEIDKIATAKVSHGKDVSGEGVQQALLKIIEGTTIQIQAKPERNAPRAGGQSPTYPTNSPLGSPAGASSPQKGEVYNVRTDNILFICSGAFTGLQKHIMDRLARGSIGFGARVRAASSSLAYDASKDQKSTTNAPIPIRPGSEEEALYKKHLPFFTPAPAPEEIIDGVPQEPAYFNALDLLTPGDLQSYGFIPELIGRIPITAALAPLTHTLLLRILTEPRSSLLAQYVTLFSLSNIELRFTTPALHVVASNALAMGTGARALRTEMEAILGDAMFEAPGSSVKYVLVTERVAKREEGAHYMGRGQGGRFHTMIAQEEGEWEEKQKKRNTGSGSLQASSFEDWRNTTTAAAGSGG</sequence>
<dbReference type="InterPro" id="IPR003593">
    <property type="entry name" value="AAA+_ATPase"/>
</dbReference>
<dbReference type="GO" id="GO:0051603">
    <property type="term" value="P:proteolysis involved in protein catabolic process"/>
    <property type="evidence" value="ECO:0007669"/>
    <property type="project" value="TreeGrafter"/>
</dbReference>
<dbReference type="Gene3D" id="3.40.50.300">
    <property type="entry name" value="P-loop containing nucleotide triphosphate hydrolases"/>
    <property type="match status" value="1"/>
</dbReference>
<dbReference type="InterPro" id="IPR027417">
    <property type="entry name" value="P-loop_NTPase"/>
</dbReference>
<feature type="compositionally biased region" description="Low complexity" evidence="3">
    <location>
        <begin position="312"/>
        <end position="323"/>
    </location>
</feature>
<evidence type="ECO:0000256" key="2">
    <source>
        <dbReference type="ARBA" id="ARBA00022840"/>
    </source>
</evidence>
<dbReference type="InterPro" id="IPR050052">
    <property type="entry name" value="ATP-dep_Clp_protease_ClpX"/>
</dbReference>
<proteinExistence type="predicted"/>
<dbReference type="OrthoDB" id="1721884at2759"/>
<dbReference type="RefSeq" id="XP_008713897.1">
    <property type="nucleotide sequence ID" value="XM_008715675.1"/>
</dbReference>
<dbReference type="GO" id="GO:0042026">
    <property type="term" value="P:protein refolding"/>
    <property type="evidence" value="ECO:0007669"/>
    <property type="project" value="EnsemblFungi"/>
</dbReference>
<evidence type="ECO:0000259" key="4">
    <source>
        <dbReference type="SMART" id="SM00382"/>
    </source>
</evidence>
<feature type="region of interest" description="Disordered" evidence="3">
    <location>
        <begin position="294"/>
        <end position="326"/>
    </location>
</feature>
<keyword evidence="2 6" id="KW-0067">ATP-binding</keyword>
<feature type="compositionally biased region" description="Basic and acidic residues" evidence="3">
    <location>
        <begin position="135"/>
        <end position="145"/>
    </location>
</feature>
<dbReference type="eggNOG" id="KOG0745">
    <property type="taxonomic scope" value="Eukaryota"/>
</dbReference>
<dbReference type="SMART" id="SM00382">
    <property type="entry name" value="AAA"/>
    <property type="match status" value="1"/>
</dbReference>
<evidence type="ECO:0000313" key="6">
    <source>
        <dbReference type="EMBL" id="ETN43875.1"/>
    </source>
</evidence>
<dbReference type="InterPro" id="IPR003959">
    <property type="entry name" value="ATPase_AAA_core"/>
</dbReference>
<dbReference type="InParanoid" id="W2S5K8"/>
<keyword evidence="7" id="KW-1185">Reference proteome</keyword>
<dbReference type="GO" id="GO:0005524">
    <property type="term" value="F:ATP binding"/>
    <property type="evidence" value="ECO:0007669"/>
    <property type="project" value="UniProtKB-KW"/>
</dbReference>
<keyword evidence="6" id="KW-0378">Hydrolase</keyword>
<keyword evidence="6" id="KW-0645">Protease</keyword>
<dbReference type="GO" id="GO:0016887">
    <property type="term" value="F:ATP hydrolysis activity"/>
    <property type="evidence" value="ECO:0007669"/>
    <property type="project" value="EnsemblFungi"/>
</dbReference>
<feature type="domain" description="AAA+ ATPase" evidence="4">
    <location>
        <begin position="181"/>
        <end position="367"/>
    </location>
</feature>
<dbReference type="GO" id="GO:0030150">
    <property type="term" value="P:protein import into mitochondrial matrix"/>
    <property type="evidence" value="ECO:0007669"/>
    <property type="project" value="EnsemblFungi"/>
</dbReference>
<feature type="region of interest" description="Disordered" evidence="3">
    <location>
        <begin position="42"/>
        <end position="70"/>
    </location>
</feature>
<dbReference type="GO" id="GO:0008233">
    <property type="term" value="F:peptidase activity"/>
    <property type="evidence" value="ECO:0007669"/>
    <property type="project" value="UniProtKB-KW"/>
</dbReference>
<accession>W2S5K8</accession>
<evidence type="ECO:0000256" key="3">
    <source>
        <dbReference type="SAM" id="MobiDB-lite"/>
    </source>
</evidence>
<protein>
    <submittedName>
        <fullName evidence="6">ATP-dependent Clp protease, ATP-binding subunit ClpX</fullName>
    </submittedName>
</protein>
<feature type="region of interest" description="Disordered" evidence="3">
    <location>
        <begin position="135"/>
        <end position="167"/>
    </location>
</feature>
<dbReference type="HOGENOM" id="CLU_014218_1_2_1"/>
<dbReference type="PANTHER" id="PTHR48102">
    <property type="entry name" value="ATP-DEPENDENT CLP PROTEASE ATP-BINDING SUBUNIT CLPX-LIKE, MITOCHONDRIAL-RELATED"/>
    <property type="match status" value="1"/>
</dbReference>
<feature type="region of interest" description="Disordered" evidence="3">
    <location>
        <begin position="571"/>
        <end position="608"/>
    </location>
</feature>
<dbReference type="SMART" id="SM01086">
    <property type="entry name" value="ClpB_D2-small"/>
    <property type="match status" value="1"/>
</dbReference>
<dbReference type="InterPro" id="IPR019489">
    <property type="entry name" value="Clp_ATPase_C"/>
</dbReference>
<name>W2S5K8_CYPE1</name>
<dbReference type="SUPFAM" id="SSF52540">
    <property type="entry name" value="P-loop containing nucleoside triphosphate hydrolases"/>
    <property type="match status" value="1"/>
</dbReference>
<keyword evidence="1" id="KW-0547">Nucleotide-binding</keyword>
<organism evidence="6 7">
    <name type="scientific">Cyphellophora europaea (strain CBS 101466)</name>
    <name type="common">Phialophora europaea</name>
    <dbReference type="NCBI Taxonomy" id="1220924"/>
    <lineage>
        <taxon>Eukaryota</taxon>
        <taxon>Fungi</taxon>
        <taxon>Dikarya</taxon>
        <taxon>Ascomycota</taxon>
        <taxon>Pezizomycotina</taxon>
        <taxon>Eurotiomycetes</taxon>
        <taxon>Chaetothyriomycetidae</taxon>
        <taxon>Chaetothyriales</taxon>
        <taxon>Cyphellophoraceae</taxon>
        <taxon>Cyphellophora</taxon>
    </lineage>
</organism>
<dbReference type="FunCoup" id="W2S5K8">
    <property type="interactions" value="660"/>
</dbReference>
<feature type="compositionally biased region" description="Low complexity" evidence="3">
    <location>
        <begin position="42"/>
        <end position="51"/>
    </location>
</feature>
<evidence type="ECO:0000256" key="1">
    <source>
        <dbReference type="ARBA" id="ARBA00022741"/>
    </source>
</evidence>
<dbReference type="AlphaFoldDB" id="W2S5K8"/>
<dbReference type="GeneID" id="19978345"/>
<dbReference type="FunFam" id="1.10.8.60:FF:000138">
    <property type="entry name" value="ATP-dependent Clp protease ATP-binding subunit ClpX"/>
    <property type="match status" value="1"/>
</dbReference>
<feature type="compositionally biased region" description="Polar residues" evidence="3">
    <location>
        <begin position="583"/>
        <end position="608"/>
    </location>
</feature>
<evidence type="ECO:0000259" key="5">
    <source>
        <dbReference type="SMART" id="SM01086"/>
    </source>
</evidence>
<dbReference type="VEuPathDB" id="FungiDB:HMPREF1541_11006"/>
<dbReference type="Gene3D" id="1.10.8.60">
    <property type="match status" value="1"/>
</dbReference>
<dbReference type="STRING" id="1220924.W2S5K8"/>
<dbReference type="Pfam" id="PF07724">
    <property type="entry name" value="AAA_2"/>
    <property type="match status" value="1"/>
</dbReference>
<dbReference type="PANTHER" id="PTHR48102:SF7">
    <property type="entry name" value="ATP-DEPENDENT CLP PROTEASE ATP-BINDING SUBUNIT CLPX-LIKE, MITOCHONDRIAL"/>
    <property type="match status" value="1"/>
</dbReference>
<gene>
    <name evidence="6" type="ORF">HMPREF1541_11006</name>
</gene>